<evidence type="ECO:0000313" key="1">
    <source>
        <dbReference type="EMBL" id="CAK9057991.1"/>
    </source>
</evidence>
<evidence type="ECO:0000313" key="2">
    <source>
        <dbReference type="Proteomes" id="UP001642484"/>
    </source>
</evidence>
<proteinExistence type="predicted"/>
<protein>
    <recommendedName>
        <fullName evidence="3">Ubiquitin-like domain-containing protein</fullName>
    </recommendedName>
</protein>
<reference evidence="1 2" key="1">
    <citation type="submission" date="2024-02" db="EMBL/GenBank/DDBJ databases">
        <authorList>
            <person name="Chen Y."/>
            <person name="Shah S."/>
            <person name="Dougan E. K."/>
            <person name="Thang M."/>
            <person name="Chan C."/>
        </authorList>
    </citation>
    <scope>NUCLEOTIDE SEQUENCE [LARGE SCALE GENOMIC DNA]</scope>
</reference>
<organism evidence="1 2">
    <name type="scientific">Durusdinium trenchii</name>
    <dbReference type="NCBI Taxonomy" id="1381693"/>
    <lineage>
        <taxon>Eukaryota</taxon>
        <taxon>Sar</taxon>
        <taxon>Alveolata</taxon>
        <taxon>Dinophyceae</taxon>
        <taxon>Suessiales</taxon>
        <taxon>Symbiodiniaceae</taxon>
        <taxon>Durusdinium</taxon>
    </lineage>
</organism>
<gene>
    <name evidence="1" type="ORF">CCMP2556_LOCUS28579</name>
</gene>
<dbReference type="Proteomes" id="UP001642484">
    <property type="component" value="Unassembled WGS sequence"/>
</dbReference>
<dbReference type="InterPro" id="IPR036028">
    <property type="entry name" value="SH3-like_dom_sf"/>
</dbReference>
<name>A0ABP0N2M4_9DINO</name>
<accession>A0ABP0N2M4</accession>
<comment type="caution">
    <text evidence="1">The sequence shown here is derived from an EMBL/GenBank/DDBJ whole genome shotgun (WGS) entry which is preliminary data.</text>
</comment>
<sequence>MGRGFANLERLRSWRRRMDKLRFNVHCQPPTGQDKVITFRIVLSRTDTVQKLLEDLQQKVNNHPEAKGVVYERVRLPQSGALLDDQDVLGVSLADDERDLDALPTGQAVVATKDEDWVLSSCLQAFLPKNEDQKAHNLLPCPVGTQLHVGGRDGRGWLLCEAISSGLTGFVPEWVLEKAEPNSQPSSIVVHSPKSALAEHRAESTNNRPGKHIGKVCRIEAMTGAYVDRVSFYMRDGAKHVYGGDGGVHPQIWHLAEDEVILEAHHIEHPHREFLATEIFLTSSKQNIVIKGWTGPGKKRPLKWHSFGKRGRQINELIFDDSVLTGIRHMRQGNFVRKRKSARKASSPTAGTTALVVKNQEMETPSVNWRCAKPFPSRTPCVDLSLRPFRTDVSFKWSDHQTRPEKSVFCVLGGSALGGTCETCNLQVRQYNEGISLAYHRFWSGLRDTLLH</sequence>
<evidence type="ECO:0008006" key="3">
    <source>
        <dbReference type="Google" id="ProtNLM"/>
    </source>
</evidence>
<dbReference type="EMBL" id="CAXAMN010021328">
    <property type="protein sequence ID" value="CAK9057991.1"/>
    <property type="molecule type" value="Genomic_DNA"/>
</dbReference>
<keyword evidence="2" id="KW-1185">Reference proteome</keyword>
<dbReference type="SUPFAM" id="SSF50044">
    <property type="entry name" value="SH3-domain"/>
    <property type="match status" value="1"/>
</dbReference>